<name>A0ABY6PE77_9ACTN</name>
<proteinExistence type="predicted"/>
<sequence length="172" mass="19409">MHIAGEERRTGVSIAPRQRIQEGSADGWVYRAELYEYVATPPVSRSPVLQHSVELSGAWWHNLHQALDLLSHVPTSREAVREQYIHRRVPEFTGITPGEIAWTTGHGDLHWANLTSPPLSLLDWEGWGAAPVGYDAANLYLHFLPIPDLAERVRVVYSDLADSVRQYLDHLS</sequence>
<evidence type="ECO:0000313" key="2">
    <source>
        <dbReference type="Proteomes" id="UP001164959"/>
    </source>
</evidence>
<dbReference type="EMBL" id="CP110636">
    <property type="protein sequence ID" value="UZJ31690.1"/>
    <property type="molecule type" value="Genomic_DNA"/>
</dbReference>
<dbReference type="RefSeq" id="WP_265363027.1">
    <property type="nucleotide sequence ID" value="NZ_CP110636.1"/>
</dbReference>
<evidence type="ECO:0000313" key="1">
    <source>
        <dbReference type="EMBL" id="UZJ31690.1"/>
    </source>
</evidence>
<dbReference type="Proteomes" id="UP001164959">
    <property type="component" value="Chromosome"/>
</dbReference>
<dbReference type="SUPFAM" id="SSF56112">
    <property type="entry name" value="Protein kinase-like (PK-like)"/>
    <property type="match status" value="1"/>
</dbReference>
<gene>
    <name evidence="1" type="ORF">OJ254_17100</name>
</gene>
<keyword evidence="2" id="KW-1185">Reference proteome</keyword>
<dbReference type="InterPro" id="IPR011009">
    <property type="entry name" value="Kinase-like_dom_sf"/>
</dbReference>
<accession>A0ABY6PE77</accession>
<protein>
    <recommendedName>
        <fullName evidence="3">Aminoglycoside phosphotransferase domain-containing protein</fullName>
    </recommendedName>
</protein>
<evidence type="ECO:0008006" key="3">
    <source>
        <dbReference type="Google" id="ProtNLM"/>
    </source>
</evidence>
<organism evidence="1 2">
    <name type="scientific">Streptomyces endophytica</name>
    <dbReference type="NCBI Taxonomy" id="2991496"/>
    <lineage>
        <taxon>Bacteria</taxon>
        <taxon>Bacillati</taxon>
        <taxon>Actinomycetota</taxon>
        <taxon>Actinomycetes</taxon>
        <taxon>Kitasatosporales</taxon>
        <taxon>Streptomycetaceae</taxon>
        <taxon>Streptomyces</taxon>
    </lineage>
</organism>
<reference evidence="1" key="1">
    <citation type="submission" date="2022-11" db="EMBL/GenBank/DDBJ databases">
        <title>Identification and genomic analyses of a novel endophytic actinobacterium Streptomyces endophytica sp. nov. with potential for biocontrol of Yam anthracnose.</title>
        <authorList>
            <person name="Huang X."/>
        </authorList>
    </citation>
    <scope>NUCLEOTIDE SEQUENCE</scope>
    <source>
        <strain evidence="1">HNM0140</strain>
    </source>
</reference>